<keyword evidence="2" id="KW-0238">DNA-binding</keyword>
<dbReference type="InterPro" id="IPR011991">
    <property type="entry name" value="ArsR-like_HTH"/>
</dbReference>
<dbReference type="SMART" id="SM00418">
    <property type="entry name" value="HTH_ARSR"/>
    <property type="match status" value="1"/>
</dbReference>
<dbReference type="Gene3D" id="1.10.10.10">
    <property type="entry name" value="Winged helix-like DNA-binding domain superfamily/Winged helix DNA-binding domain"/>
    <property type="match status" value="1"/>
</dbReference>
<protein>
    <submittedName>
        <fullName evidence="5">ArsR family transcriptional regulator</fullName>
    </submittedName>
</protein>
<dbReference type="SUPFAM" id="SSF46785">
    <property type="entry name" value="Winged helix' DNA-binding domain"/>
    <property type="match status" value="1"/>
</dbReference>
<dbReference type="EMBL" id="DSAC01000052">
    <property type="protein sequence ID" value="HHO73820.1"/>
    <property type="molecule type" value="Genomic_DNA"/>
</dbReference>
<dbReference type="InterPro" id="IPR051081">
    <property type="entry name" value="HTH_MetalResp_TranReg"/>
</dbReference>
<dbReference type="InterPro" id="IPR036390">
    <property type="entry name" value="WH_DNA-bd_sf"/>
</dbReference>
<accession>A0A7C5SY84</accession>
<dbReference type="PROSITE" id="PS50987">
    <property type="entry name" value="HTH_ARSR_2"/>
    <property type="match status" value="1"/>
</dbReference>
<dbReference type="Pfam" id="PF01022">
    <property type="entry name" value="HTH_5"/>
    <property type="match status" value="1"/>
</dbReference>
<feature type="domain" description="HTH arsR-type" evidence="4">
    <location>
        <begin position="2"/>
        <end position="99"/>
    </location>
</feature>
<evidence type="ECO:0000259" key="4">
    <source>
        <dbReference type="PROSITE" id="PS50987"/>
    </source>
</evidence>
<comment type="caution">
    <text evidence="5">The sequence shown here is derived from an EMBL/GenBank/DDBJ whole genome shotgun (WGS) entry which is preliminary data.</text>
</comment>
<sequence>MQAGTKEAELVKFFFALSEPIRLEIVRALLSAKELCVCQIVQAFGLSQPNVSFHMRVLREADLVLWERRGRWVYYRLNLENPMLRAVLPFIEEGMEVSKIQTTACEVEP</sequence>
<dbReference type="AlphaFoldDB" id="A0A7C5SY84"/>
<dbReference type="InterPro" id="IPR036388">
    <property type="entry name" value="WH-like_DNA-bd_sf"/>
</dbReference>
<dbReference type="PRINTS" id="PR00778">
    <property type="entry name" value="HTHARSR"/>
</dbReference>
<organism evidence="5">
    <name type="scientific">Thermocrinis ruber</name>
    <dbReference type="NCBI Taxonomy" id="75906"/>
    <lineage>
        <taxon>Bacteria</taxon>
        <taxon>Pseudomonadati</taxon>
        <taxon>Aquificota</taxon>
        <taxon>Aquificia</taxon>
        <taxon>Aquificales</taxon>
        <taxon>Aquificaceae</taxon>
        <taxon>Thermocrinis</taxon>
    </lineage>
</organism>
<dbReference type="PANTHER" id="PTHR33154">
    <property type="entry name" value="TRANSCRIPTIONAL REGULATOR, ARSR FAMILY"/>
    <property type="match status" value="1"/>
</dbReference>
<proteinExistence type="predicted"/>
<name>A0A7C5SY84_9AQUI</name>
<evidence type="ECO:0000256" key="1">
    <source>
        <dbReference type="ARBA" id="ARBA00023015"/>
    </source>
</evidence>
<dbReference type="PANTHER" id="PTHR33154:SF18">
    <property type="entry name" value="ARSENICAL RESISTANCE OPERON REPRESSOR"/>
    <property type="match status" value="1"/>
</dbReference>
<dbReference type="GO" id="GO:0003700">
    <property type="term" value="F:DNA-binding transcription factor activity"/>
    <property type="evidence" value="ECO:0007669"/>
    <property type="project" value="InterPro"/>
</dbReference>
<keyword evidence="3" id="KW-0804">Transcription</keyword>
<evidence type="ECO:0000256" key="2">
    <source>
        <dbReference type="ARBA" id="ARBA00023125"/>
    </source>
</evidence>
<evidence type="ECO:0000313" key="5">
    <source>
        <dbReference type="EMBL" id="HHO73820.1"/>
    </source>
</evidence>
<dbReference type="InterPro" id="IPR001845">
    <property type="entry name" value="HTH_ArsR_DNA-bd_dom"/>
</dbReference>
<dbReference type="CDD" id="cd00090">
    <property type="entry name" value="HTH_ARSR"/>
    <property type="match status" value="1"/>
</dbReference>
<keyword evidence="1" id="KW-0805">Transcription regulation</keyword>
<evidence type="ECO:0000256" key="3">
    <source>
        <dbReference type="ARBA" id="ARBA00023163"/>
    </source>
</evidence>
<dbReference type="GO" id="GO:0003677">
    <property type="term" value="F:DNA binding"/>
    <property type="evidence" value="ECO:0007669"/>
    <property type="project" value="UniProtKB-KW"/>
</dbReference>
<reference evidence="5" key="1">
    <citation type="journal article" date="2020" name="mSystems">
        <title>Genome- and Community-Level Interaction Insights into Carbon Utilization and Element Cycling Functions of Hydrothermarchaeota in Hydrothermal Sediment.</title>
        <authorList>
            <person name="Zhou Z."/>
            <person name="Liu Y."/>
            <person name="Xu W."/>
            <person name="Pan J."/>
            <person name="Luo Z.H."/>
            <person name="Li M."/>
        </authorList>
    </citation>
    <scope>NUCLEOTIDE SEQUENCE [LARGE SCALE GENOMIC DNA]</scope>
    <source>
        <strain evidence="5">SpSt-114</strain>
    </source>
</reference>
<gene>
    <name evidence="5" type="ORF">ENN04_04195</name>
</gene>
<dbReference type="NCBIfam" id="NF033788">
    <property type="entry name" value="HTH_metalloreg"/>
    <property type="match status" value="1"/>
</dbReference>